<protein>
    <submittedName>
        <fullName evidence="1">Uncharacterized protein</fullName>
    </submittedName>
</protein>
<organism evidence="1 2">
    <name type="scientific">Phycomyces blakesleeanus (strain ATCC 8743b / DSM 1359 / FGSC 10004 / NBRC 33097 / NRRL 1555)</name>
    <dbReference type="NCBI Taxonomy" id="763407"/>
    <lineage>
        <taxon>Eukaryota</taxon>
        <taxon>Fungi</taxon>
        <taxon>Fungi incertae sedis</taxon>
        <taxon>Mucoromycota</taxon>
        <taxon>Mucoromycotina</taxon>
        <taxon>Mucoromycetes</taxon>
        <taxon>Mucorales</taxon>
        <taxon>Phycomycetaceae</taxon>
        <taxon>Phycomyces</taxon>
    </lineage>
</organism>
<sequence length="251" mass="27757">MFTDYDNPMKTIDPSIFMLRGFFYAITRIQGSYAAAKLFSGCILRDTINGHSILVNTVEVYGCINNPNIYSESFGKVKDGVVATSLPSTTFKPLYPGVLSATLQKFDGMKLIIGIRTSNVLVASRIRLDTKEDLLVGSVNLGFQLMTFKDSMITKLRQLRSRFDKPSGYTLCRASGSLTDVNVCQTFITFTLADYDKGRDTGANLFRLIEILVLKHGQAALPSKVKCQRCYPEIHGQNSNNPLINAISVSP</sequence>
<dbReference type="VEuPathDB" id="FungiDB:PHYBLDRAFT_66159"/>
<dbReference type="Proteomes" id="UP000077315">
    <property type="component" value="Unassembled WGS sequence"/>
</dbReference>
<keyword evidence="2" id="KW-1185">Reference proteome</keyword>
<dbReference type="AlphaFoldDB" id="A0A163D8Z0"/>
<dbReference type="EMBL" id="KV440991">
    <property type="protein sequence ID" value="OAD69620.1"/>
    <property type="molecule type" value="Genomic_DNA"/>
</dbReference>
<evidence type="ECO:0000313" key="2">
    <source>
        <dbReference type="Proteomes" id="UP000077315"/>
    </source>
</evidence>
<dbReference type="RefSeq" id="XP_018287660.1">
    <property type="nucleotide sequence ID" value="XM_018441594.1"/>
</dbReference>
<name>A0A163D8Z0_PHYB8</name>
<gene>
    <name evidence="1" type="ORF">PHYBLDRAFT_66159</name>
</gene>
<evidence type="ECO:0000313" key="1">
    <source>
        <dbReference type="EMBL" id="OAD69620.1"/>
    </source>
</evidence>
<dbReference type="OrthoDB" id="2435739at2759"/>
<dbReference type="STRING" id="763407.A0A163D8Z0"/>
<accession>A0A163D8Z0</accession>
<reference evidence="2" key="1">
    <citation type="submission" date="2015-06" db="EMBL/GenBank/DDBJ databases">
        <title>Expansion of signal transduction pathways in fungi by whole-genome duplication.</title>
        <authorList>
            <consortium name="DOE Joint Genome Institute"/>
            <person name="Corrochano L.M."/>
            <person name="Kuo A."/>
            <person name="Marcet-Houben M."/>
            <person name="Polaino S."/>
            <person name="Salamov A."/>
            <person name="Villalobos J.M."/>
            <person name="Alvarez M.I."/>
            <person name="Avalos J."/>
            <person name="Benito E.P."/>
            <person name="Benoit I."/>
            <person name="Burger G."/>
            <person name="Camino L.P."/>
            <person name="Canovas D."/>
            <person name="Cerda-Olmedo E."/>
            <person name="Cheng J.-F."/>
            <person name="Dominguez A."/>
            <person name="Elias M."/>
            <person name="Eslava A.P."/>
            <person name="Glaser F."/>
            <person name="Grimwood J."/>
            <person name="Gutierrez G."/>
            <person name="Heitman J."/>
            <person name="Henrissat B."/>
            <person name="Iturriaga E.A."/>
            <person name="Lang B.F."/>
            <person name="Lavin J.L."/>
            <person name="Lee S."/>
            <person name="Li W."/>
            <person name="Lindquist E."/>
            <person name="Lopez-Garcia S."/>
            <person name="Luque E.M."/>
            <person name="Marcos A.T."/>
            <person name="Martin J."/>
            <person name="McCluskey K."/>
            <person name="Medina H.R."/>
            <person name="Miralles-Duran A."/>
            <person name="Miyazaki A."/>
            <person name="Munoz-Torres E."/>
            <person name="Oguiza J.A."/>
            <person name="Ohm R."/>
            <person name="Olmedo M."/>
            <person name="Orejas M."/>
            <person name="Ortiz-Castellanos L."/>
            <person name="Pisabarro A.G."/>
            <person name="Rodriguez-Romero J."/>
            <person name="Ruiz-Herrera J."/>
            <person name="Ruiz-Vazquez R."/>
            <person name="Sanz C."/>
            <person name="Schackwitz W."/>
            <person name="Schmutz J."/>
            <person name="Shahriari M."/>
            <person name="Shelest E."/>
            <person name="Silva-Franco F."/>
            <person name="Soanes D."/>
            <person name="Syed K."/>
            <person name="Tagua V.G."/>
            <person name="Talbot N.J."/>
            <person name="Thon M."/>
            <person name="De vries R.P."/>
            <person name="Wiebenga A."/>
            <person name="Yadav J.S."/>
            <person name="Braun E.L."/>
            <person name="Baker S."/>
            <person name="Garre V."/>
            <person name="Horwitz B."/>
            <person name="Torres-Martinez S."/>
            <person name="Idnurm A."/>
            <person name="Herrera-Estrella A."/>
            <person name="Gabaldon T."/>
            <person name="Grigoriev I.V."/>
        </authorList>
    </citation>
    <scope>NUCLEOTIDE SEQUENCE [LARGE SCALE GENOMIC DNA]</scope>
    <source>
        <strain evidence="2">NRRL 1555(-)</strain>
    </source>
</reference>
<proteinExistence type="predicted"/>
<dbReference type="GeneID" id="29002500"/>
<dbReference type="InParanoid" id="A0A163D8Z0"/>